<dbReference type="InterPro" id="IPR001610">
    <property type="entry name" value="PAC"/>
</dbReference>
<dbReference type="CDD" id="cd00130">
    <property type="entry name" value="PAS"/>
    <property type="match status" value="2"/>
</dbReference>
<dbReference type="InterPro" id="IPR035965">
    <property type="entry name" value="PAS-like_dom_sf"/>
</dbReference>
<evidence type="ECO:0000256" key="10">
    <source>
        <dbReference type="SAM" id="MobiDB-lite"/>
    </source>
</evidence>
<dbReference type="OrthoDB" id="6021714at2759"/>
<keyword evidence="7" id="KW-0804">Transcription</keyword>
<name>A0A9J7DV83_SPOLT</name>
<dbReference type="InterPro" id="IPR011598">
    <property type="entry name" value="bHLH_dom"/>
</dbReference>
<evidence type="ECO:0000256" key="4">
    <source>
        <dbReference type="ARBA" id="ARBA00023015"/>
    </source>
</evidence>
<dbReference type="InterPro" id="IPR036638">
    <property type="entry name" value="HLH_DNA-bd_sf"/>
</dbReference>
<keyword evidence="2" id="KW-0677">Repeat</keyword>
<organism evidence="13 14">
    <name type="scientific">Spodoptera litura</name>
    <name type="common">Asian cotton leafworm</name>
    <dbReference type="NCBI Taxonomy" id="69820"/>
    <lineage>
        <taxon>Eukaryota</taxon>
        <taxon>Metazoa</taxon>
        <taxon>Ecdysozoa</taxon>
        <taxon>Arthropoda</taxon>
        <taxon>Hexapoda</taxon>
        <taxon>Insecta</taxon>
        <taxon>Pterygota</taxon>
        <taxon>Neoptera</taxon>
        <taxon>Endopterygota</taxon>
        <taxon>Lepidoptera</taxon>
        <taxon>Glossata</taxon>
        <taxon>Ditrysia</taxon>
        <taxon>Noctuoidea</taxon>
        <taxon>Noctuidae</taxon>
        <taxon>Amphipyrinae</taxon>
        <taxon>Spodoptera</taxon>
    </lineage>
</organism>
<reference evidence="14" key="1">
    <citation type="submission" date="2025-08" db="UniProtKB">
        <authorList>
            <consortium name="RefSeq"/>
        </authorList>
    </citation>
    <scope>IDENTIFICATION</scope>
    <source>
        <strain evidence="14">Ishihara</strain>
        <tissue evidence="14">Whole body</tissue>
    </source>
</reference>
<dbReference type="Proteomes" id="UP000301870">
    <property type="component" value="Chromosome 11"/>
</dbReference>
<gene>
    <name evidence="14" type="primary">LOC111350273</name>
</gene>
<feature type="domain" description="PAS" evidence="11">
    <location>
        <begin position="374"/>
        <end position="425"/>
    </location>
</feature>
<dbReference type="SMART" id="SM00353">
    <property type="entry name" value="HLH"/>
    <property type="match status" value="1"/>
</dbReference>
<dbReference type="PANTHER" id="PTHR23043">
    <property type="entry name" value="HYPOXIA-INDUCIBLE FACTOR 1 ALPHA"/>
    <property type="match status" value="1"/>
</dbReference>
<dbReference type="Gene3D" id="3.30.450.20">
    <property type="entry name" value="PAS domain"/>
    <property type="match status" value="3"/>
</dbReference>
<dbReference type="GeneID" id="111350273"/>
<keyword evidence="5" id="KW-0238">DNA-binding</keyword>
<dbReference type="SMART" id="SM00091">
    <property type="entry name" value="PAS"/>
    <property type="match status" value="2"/>
</dbReference>
<accession>A0A9J7DV83</accession>
<dbReference type="Gene3D" id="4.10.280.10">
    <property type="entry name" value="Helix-loop-helix DNA-binding domain"/>
    <property type="match status" value="1"/>
</dbReference>
<dbReference type="RefSeq" id="XP_022817527.1">
    <property type="nucleotide sequence ID" value="XM_022961759.1"/>
</dbReference>
<dbReference type="InterPro" id="IPR013655">
    <property type="entry name" value="PAS_fold_3"/>
</dbReference>
<feature type="region of interest" description="Disordered" evidence="10">
    <location>
        <begin position="625"/>
        <end position="646"/>
    </location>
</feature>
<dbReference type="Pfam" id="PF00989">
    <property type="entry name" value="PAS"/>
    <property type="match status" value="1"/>
</dbReference>
<dbReference type="FunFam" id="3.30.450.20:FF:000015">
    <property type="entry name" value="Hypoxia-inducible factor 1-alpha isoform 1"/>
    <property type="match status" value="1"/>
</dbReference>
<feature type="compositionally biased region" description="Polar residues" evidence="10">
    <location>
        <begin position="773"/>
        <end position="783"/>
    </location>
</feature>
<dbReference type="InterPro" id="IPR013767">
    <property type="entry name" value="PAS_fold"/>
</dbReference>
<dbReference type="GO" id="GO:0071456">
    <property type="term" value="P:cellular response to hypoxia"/>
    <property type="evidence" value="ECO:0007669"/>
    <property type="project" value="TreeGrafter"/>
</dbReference>
<sequence>MLVNGFGEQYPLECPVTGVYEDPGWNLQCPMASQWSRQPVNPQCSYGDYNQNLQSPSVQCFRPFVPYAHENVVPYYPVQEVYQQPVQYVPPRPMIHNLPCHEQPAWDYNSMCYNVDGQPCQYTTVVDLEDFMNNEKRKEKSRVAARCRRTKEMQIFAELTAALPARKEEVEQLDKASVMRLAISYLKVRDVVSLLPETESEHPKMQNPEGMEEVSTELSYMKALDGFVLVLSQQGDIVYCSENIADHLGVSQMEIMGQSVFEFSHPCDHDEIREALRSTTSGRRDLLLRLKCTLTSKGRNVHLKSASYKVIHITGHMLTPTDKTERNNNDDKKPDLDDKKVTKNGTLVAVGRPIPHPSNIEIPLDSKTFLSKHSLDMKFNYVDEALMSTLGYEPDELVGRSVYEYHHAADAASLVQQFKSLFSKGQCETGRYRFLAKTGGFAWVQTQATVITDKQQKPISVVCVNYVISGIECKDDVFAAHQVQYADLKPLLAPAAPVPAPVSALNPSEHTPNGAIVAIINPEEKRPIPVTELIFAPRKKEMNKGYLMFSQDEGLTSEWHKNFQSLVLKDEPEDLTHLAPTAGDACIPLENSPFDMFDEFILNDNYCSLLGDDLANASPVDSLTPDSLLLSSPEPQENDSSCEQSSLLTELSLDAFDSNRSDNDIDDGHSPFIPASDELPVLEPAVMWGALPDNVSMARPQPTEMQTTSPAPALQRLLTTTTTGPPPQDLITNIYSDQGLLPIRSVTSWDTGVKRVMKQEQEPCAKRVKRSPSPVQSTTPAQSSSVLMNLLDMQQQQQRLQQTPQRRPNYQMARQPIPQNNNMNNIPLPVINLLQDMQHKQMMRNNSPIISSVIRSNISSPMSPLSLNVSPMYSLPSSPNSYTHSPAMSPAQRERVMSPYTPQSMSPVGKFQQYSPGSRMVSPVGVMQGCDPYLNNKMQPSPSFPLQTPEILLDNNVPLTTNDFWSETDIIQGASDLLTALDDVKLV</sequence>
<evidence type="ECO:0000256" key="3">
    <source>
        <dbReference type="ARBA" id="ARBA00022843"/>
    </source>
</evidence>
<evidence type="ECO:0000256" key="7">
    <source>
        <dbReference type="ARBA" id="ARBA00023163"/>
    </source>
</evidence>
<evidence type="ECO:0000256" key="5">
    <source>
        <dbReference type="ARBA" id="ARBA00023125"/>
    </source>
</evidence>
<evidence type="ECO:0000313" key="13">
    <source>
        <dbReference type="Proteomes" id="UP000301870"/>
    </source>
</evidence>
<evidence type="ECO:0000259" key="12">
    <source>
        <dbReference type="PROSITE" id="PS50888"/>
    </source>
</evidence>
<feature type="domain" description="BHLH" evidence="12">
    <location>
        <begin position="136"/>
        <end position="189"/>
    </location>
</feature>
<keyword evidence="13" id="KW-1185">Reference proteome</keyword>
<keyword evidence="8" id="KW-0539">Nucleus</keyword>
<evidence type="ECO:0000256" key="9">
    <source>
        <dbReference type="ARBA" id="ARBA00023278"/>
    </source>
</evidence>
<feature type="compositionally biased region" description="Basic and acidic residues" evidence="10">
    <location>
        <begin position="322"/>
        <end position="339"/>
    </location>
</feature>
<dbReference type="SUPFAM" id="SSF55785">
    <property type="entry name" value="PYP-like sensor domain (PAS domain)"/>
    <property type="match status" value="2"/>
</dbReference>
<dbReference type="GO" id="GO:0000977">
    <property type="term" value="F:RNA polymerase II transcription regulatory region sequence-specific DNA binding"/>
    <property type="evidence" value="ECO:0007669"/>
    <property type="project" value="TreeGrafter"/>
</dbReference>
<dbReference type="SMART" id="SM00086">
    <property type="entry name" value="PAC"/>
    <property type="match status" value="1"/>
</dbReference>
<dbReference type="NCBIfam" id="TIGR00229">
    <property type="entry name" value="sensory_box"/>
    <property type="match status" value="1"/>
</dbReference>
<feature type="region of interest" description="Disordered" evidence="10">
    <location>
        <begin position="760"/>
        <end position="783"/>
    </location>
</feature>
<dbReference type="GO" id="GO:0005634">
    <property type="term" value="C:nucleus"/>
    <property type="evidence" value="ECO:0007669"/>
    <property type="project" value="UniProtKB-SubCell"/>
</dbReference>
<evidence type="ECO:0000313" key="14">
    <source>
        <dbReference type="RefSeq" id="XP_022817527.1"/>
    </source>
</evidence>
<dbReference type="PROSITE" id="PS50888">
    <property type="entry name" value="BHLH"/>
    <property type="match status" value="1"/>
</dbReference>
<dbReference type="PANTHER" id="PTHR23043:SF17">
    <property type="entry name" value="PROTEIN SIMILAR"/>
    <property type="match status" value="1"/>
</dbReference>
<dbReference type="GO" id="GO:0046983">
    <property type="term" value="F:protein dimerization activity"/>
    <property type="evidence" value="ECO:0007669"/>
    <property type="project" value="InterPro"/>
</dbReference>
<comment type="subcellular location">
    <subcellularLocation>
        <location evidence="1">Nucleus</location>
    </subcellularLocation>
</comment>
<dbReference type="Pfam" id="PF08447">
    <property type="entry name" value="PAS_3"/>
    <property type="match status" value="1"/>
</dbReference>
<proteinExistence type="predicted"/>
<feature type="domain" description="PAS" evidence="11">
    <location>
        <begin position="221"/>
        <end position="283"/>
    </location>
</feature>
<dbReference type="Pfam" id="PF23171">
    <property type="entry name" value="bHLH_HIF1A"/>
    <property type="match status" value="1"/>
</dbReference>
<dbReference type="GO" id="GO:0000981">
    <property type="term" value="F:DNA-binding transcription factor activity, RNA polymerase II-specific"/>
    <property type="evidence" value="ECO:0007669"/>
    <property type="project" value="TreeGrafter"/>
</dbReference>
<evidence type="ECO:0000256" key="8">
    <source>
        <dbReference type="ARBA" id="ARBA00023242"/>
    </source>
</evidence>
<dbReference type="KEGG" id="sliu:111350273"/>
<dbReference type="SUPFAM" id="SSF47459">
    <property type="entry name" value="HLH, helix-loop-helix DNA-binding domain"/>
    <property type="match status" value="1"/>
</dbReference>
<evidence type="ECO:0000259" key="11">
    <source>
        <dbReference type="PROSITE" id="PS50112"/>
    </source>
</evidence>
<protein>
    <submittedName>
        <fullName evidence="14">Hypoxia-inducible factor 1-alpha-like isoform X1</fullName>
    </submittedName>
</protein>
<dbReference type="InterPro" id="IPR000014">
    <property type="entry name" value="PAS"/>
</dbReference>
<feature type="compositionally biased region" description="Low complexity" evidence="10">
    <location>
        <begin position="625"/>
        <end position="635"/>
    </location>
</feature>
<dbReference type="GO" id="GO:0045944">
    <property type="term" value="P:positive regulation of transcription by RNA polymerase II"/>
    <property type="evidence" value="ECO:0007669"/>
    <property type="project" value="UniProtKB-ARBA"/>
</dbReference>
<keyword evidence="3" id="KW-0832">Ubl conjugation</keyword>
<keyword evidence="4" id="KW-0805">Transcription regulation</keyword>
<feature type="region of interest" description="Disordered" evidence="10">
    <location>
        <begin position="319"/>
        <end position="339"/>
    </location>
</feature>
<keyword evidence="6" id="KW-0010">Activator</keyword>
<dbReference type="AlphaFoldDB" id="A0A9J7DV83"/>
<dbReference type="PROSITE" id="PS50112">
    <property type="entry name" value="PAS"/>
    <property type="match status" value="2"/>
</dbReference>
<keyword evidence="9" id="KW-0379">Hydroxylation</keyword>
<evidence type="ECO:0000256" key="2">
    <source>
        <dbReference type="ARBA" id="ARBA00022737"/>
    </source>
</evidence>
<evidence type="ECO:0000256" key="6">
    <source>
        <dbReference type="ARBA" id="ARBA00023159"/>
    </source>
</evidence>
<evidence type="ECO:0000256" key="1">
    <source>
        <dbReference type="ARBA" id="ARBA00004123"/>
    </source>
</evidence>